<proteinExistence type="predicted"/>
<dbReference type="EMBL" id="JACHXD010000003">
    <property type="protein sequence ID" value="MBB3118247.1"/>
    <property type="molecule type" value="Genomic_DNA"/>
</dbReference>
<reference evidence="2 3" key="1">
    <citation type="submission" date="2020-08" db="EMBL/GenBank/DDBJ databases">
        <title>Genomic Encyclopedia of Type Strains, Phase III (KMG-III): the genomes of soil and plant-associated and newly described type strains.</title>
        <authorList>
            <person name="Whitman W."/>
        </authorList>
    </citation>
    <scope>NUCLEOTIDE SEQUENCE [LARGE SCALE GENOMIC DNA]</scope>
    <source>
        <strain evidence="2 3">CECT 8897</strain>
    </source>
</reference>
<dbReference type="RefSeq" id="WP_183440190.1">
    <property type="nucleotide sequence ID" value="NZ_JACHXD010000003.1"/>
</dbReference>
<sequence length="86" mass="9472">MAILFYVLTLLGCALLYLSHRHQAWLRAPLRALPARLGGAALLLLALPCGLHFLGAATTVFVWLVLQMLAFGLFPFIALLLRRTEA</sequence>
<feature type="transmembrane region" description="Helical" evidence="1">
    <location>
        <begin position="61"/>
        <end position="81"/>
    </location>
</feature>
<organism evidence="2 3">
    <name type="scientific">Pseudoduganella violacea</name>
    <dbReference type="NCBI Taxonomy" id="1715466"/>
    <lineage>
        <taxon>Bacteria</taxon>
        <taxon>Pseudomonadati</taxon>
        <taxon>Pseudomonadota</taxon>
        <taxon>Betaproteobacteria</taxon>
        <taxon>Burkholderiales</taxon>
        <taxon>Oxalobacteraceae</taxon>
        <taxon>Telluria group</taxon>
        <taxon>Pseudoduganella</taxon>
    </lineage>
</organism>
<protein>
    <submittedName>
        <fullName evidence="2">Putative iron-regulated membrane protein</fullName>
    </submittedName>
</protein>
<keyword evidence="1" id="KW-0812">Transmembrane</keyword>
<accession>A0A7W5B801</accession>
<keyword evidence="3" id="KW-1185">Reference proteome</keyword>
<dbReference type="Proteomes" id="UP000541535">
    <property type="component" value="Unassembled WGS sequence"/>
</dbReference>
<evidence type="ECO:0000256" key="1">
    <source>
        <dbReference type="SAM" id="Phobius"/>
    </source>
</evidence>
<keyword evidence="1" id="KW-1133">Transmembrane helix</keyword>
<evidence type="ECO:0000313" key="2">
    <source>
        <dbReference type="EMBL" id="MBB3118247.1"/>
    </source>
</evidence>
<gene>
    <name evidence="2" type="ORF">FHS03_001278</name>
</gene>
<evidence type="ECO:0000313" key="3">
    <source>
        <dbReference type="Proteomes" id="UP000541535"/>
    </source>
</evidence>
<name>A0A7W5B801_9BURK</name>
<keyword evidence="1" id="KW-0472">Membrane</keyword>
<feature type="transmembrane region" description="Helical" evidence="1">
    <location>
        <begin position="37"/>
        <end position="54"/>
    </location>
</feature>
<dbReference type="AlphaFoldDB" id="A0A7W5B801"/>
<comment type="caution">
    <text evidence="2">The sequence shown here is derived from an EMBL/GenBank/DDBJ whole genome shotgun (WGS) entry which is preliminary data.</text>
</comment>